<dbReference type="InterPro" id="IPR012291">
    <property type="entry name" value="CBM2_carb-bd_dom_sf"/>
</dbReference>
<comment type="similarity">
    <text evidence="2">Belongs to the glycosyl hydrolase 20 family.</text>
</comment>
<dbReference type="InterPro" id="IPR017853">
    <property type="entry name" value="GH"/>
</dbReference>
<dbReference type="InterPro" id="IPR008965">
    <property type="entry name" value="CBM2/CBM3_carb-bd_dom_sf"/>
</dbReference>
<evidence type="ECO:0000256" key="1">
    <source>
        <dbReference type="ARBA" id="ARBA00001231"/>
    </source>
</evidence>
<name>A0A7J7JBP0_BUGNE</name>
<keyword evidence="6" id="KW-0472">Membrane</keyword>
<dbReference type="EC" id="3.2.1.52" evidence="3"/>
<organism evidence="8 9">
    <name type="scientific">Bugula neritina</name>
    <name type="common">Brown bryozoan</name>
    <name type="synonym">Sertularia neritina</name>
    <dbReference type="NCBI Taxonomy" id="10212"/>
    <lineage>
        <taxon>Eukaryota</taxon>
        <taxon>Metazoa</taxon>
        <taxon>Spiralia</taxon>
        <taxon>Lophotrochozoa</taxon>
        <taxon>Bryozoa</taxon>
        <taxon>Gymnolaemata</taxon>
        <taxon>Cheilostomatida</taxon>
        <taxon>Flustrina</taxon>
        <taxon>Buguloidea</taxon>
        <taxon>Bugulidae</taxon>
        <taxon>Bugula</taxon>
    </lineage>
</organism>
<protein>
    <recommendedName>
        <fullName evidence="3">beta-N-acetylhexosaminidase</fullName>
        <ecNumber evidence="3">3.2.1.52</ecNumber>
    </recommendedName>
    <alternativeName>
        <fullName evidence="5">N-acetyl-beta-glucosaminidase</fullName>
    </alternativeName>
</protein>
<dbReference type="PRINTS" id="PR00738">
    <property type="entry name" value="GLHYDRLASE20"/>
</dbReference>
<dbReference type="Proteomes" id="UP000593567">
    <property type="component" value="Unassembled WGS sequence"/>
</dbReference>
<evidence type="ECO:0000256" key="3">
    <source>
        <dbReference type="ARBA" id="ARBA00012663"/>
    </source>
</evidence>
<dbReference type="OrthoDB" id="428480at2759"/>
<keyword evidence="9" id="KW-1185">Reference proteome</keyword>
<dbReference type="GO" id="GO:0030203">
    <property type="term" value="P:glycosaminoglycan metabolic process"/>
    <property type="evidence" value="ECO:0007669"/>
    <property type="project" value="TreeGrafter"/>
</dbReference>
<dbReference type="Gene3D" id="2.60.40.290">
    <property type="match status" value="1"/>
</dbReference>
<gene>
    <name evidence="8" type="ORF">EB796_018637</name>
</gene>
<feature type="domain" description="Chitobiase/beta-hexosaminidases N-terminal" evidence="7">
    <location>
        <begin position="115"/>
        <end position="274"/>
    </location>
</feature>
<dbReference type="SUPFAM" id="SSF49384">
    <property type="entry name" value="Carbohydrate-binding domain"/>
    <property type="match status" value="1"/>
</dbReference>
<dbReference type="SUPFAM" id="SSF51445">
    <property type="entry name" value="(Trans)glycosidases"/>
    <property type="match status" value="1"/>
</dbReference>
<accession>A0A7J7JBP0</accession>
<evidence type="ECO:0000313" key="8">
    <source>
        <dbReference type="EMBL" id="KAF6023056.1"/>
    </source>
</evidence>
<evidence type="ECO:0000256" key="4">
    <source>
        <dbReference type="ARBA" id="ARBA00022801"/>
    </source>
</evidence>
<feature type="transmembrane region" description="Helical" evidence="6">
    <location>
        <begin position="12"/>
        <end position="29"/>
    </location>
</feature>
<comment type="caution">
    <text evidence="8">The sequence shown here is derived from an EMBL/GenBank/DDBJ whole genome shotgun (WGS) entry which is preliminary data.</text>
</comment>
<evidence type="ECO:0000256" key="6">
    <source>
        <dbReference type="SAM" id="Phobius"/>
    </source>
</evidence>
<dbReference type="SMART" id="SM01081">
    <property type="entry name" value="CHB_HEX"/>
    <property type="match status" value="1"/>
</dbReference>
<dbReference type="Gene3D" id="3.20.20.80">
    <property type="entry name" value="Glycosidases"/>
    <property type="match status" value="1"/>
</dbReference>
<keyword evidence="6" id="KW-1133">Transmembrane helix</keyword>
<dbReference type="PANTHER" id="PTHR22600:SF57">
    <property type="entry name" value="BETA-N-ACETYLHEXOSAMINIDASE"/>
    <property type="match status" value="1"/>
</dbReference>
<evidence type="ECO:0000313" key="9">
    <source>
        <dbReference type="Proteomes" id="UP000593567"/>
    </source>
</evidence>
<dbReference type="InterPro" id="IPR004866">
    <property type="entry name" value="CHB/HEX_N_dom"/>
</dbReference>
<dbReference type="InterPro" id="IPR025705">
    <property type="entry name" value="Beta_hexosaminidase_sua/sub"/>
</dbReference>
<sequence length="493" mass="56567">MAFFKTITITMTFKQLNIILIVILVTLIGDGLSSFDSTNIVYQYEYEHVDLFCKFLMPLMLTRTMIVLLSRVKTQLMRTFTVKTMKLKQKILLILLILLAYLSFELSRYTIDDLKNIHIHFATTAGRHKIFISNLTLLNNGWFPIDCGPHSVTVYACFLSRVIDSENTEGKNVYGFPINAKVHHLDGCAHKVVFAPPFRLAVGENITVSLPFRNKFISYTDYMPNLYIQLGDGPRWLVSNTDQDPTHFVLPFDAKNKLQRASDDLILPLSLSERYLYQTKLNQFSELEVLNTHHNTEICSTLFHLPVNKDGRVEAGVESQSQHTALLVTNTITHLLHRFDYKLPVGTSYPDLLVLPCCGSLFDYRGFMLDVARHFFDKEVIKRQIELLSYYNLNRLHLHLTDDESWSLEIDGIPELTEIGSRQCFDLSQCGTYPQLGKKLDMGKQFLTKSEYIEIVRFAESKGVMVIPEIDLPGHSTAALNAMKMRYVHSYSH</sequence>
<dbReference type="GO" id="GO:0004563">
    <property type="term" value="F:beta-N-acetylhexosaminidase activity"/>
    <property type="evidence" value="ECO:0007669"/>
    <property type="project" value="UniProtKB-EC"/>
</dbReference>
<keyword evidence="6" id="KW-0812">Transmembrane</keyword>
<dbReference type="InterPro" id="IPR015883">
    <property type="entry name" value="Glyco_hydro_20_cat"/>
</dbReference>
<evidence type="ECO:0000256" key="2">
    <source>
        <dbReference type="ARBA" id="ARBA00006285"/>
    </source>
</evidence>
<dbReference type="EMBL" id="VXIV02002767">
    <property type="protein sequence ID" value="KAF6023056.1"/>
    <property type="molecule type" value="Genomic_DNA"/>
</dbReference>
<evidence type="ECO:0000259" key="7">
    <source>
        <dbReference type="SMART" id="SM01081"/>
    </source>
</evidence>
<dbReference type="AlphaFoldDB" id="A0A7J7JBP0"/>
<dbReference type="PANTHER" id="PTHR22600">
    <property type="entry name" value="BETA-HEXOSAMINIDASE"/>
    <property type="match status" value="1"/>
</dbReference>
<comment type="catalytic activity">
    <reaction evidence="1">
        <text>Hydrolysis of terminal non-reducing N-acetyl-D-hexosamine residues in N-acetyl-beta-D-hexosaminides.</text>
        <dbReference type="EC" id="3.2.1.52"/>
    </reaction>
</comment>
<feature type="transmembrane region" description="Helical" evidence="6">
    <location>
        <begin position="49"/>
        <end position="70"/>
    </location>
</feature>
<proteinExistence type="inferred from homology"/>
<dbReference type="GO" id="GO:0016020">
    <property type="term" value="C:membrane"/>
    <property type="evidence" value="ECO:0007669"/>
    <property type="project" value="TreeGrafter"/>
</dbReference>
<dbReference type="Pfam" id="PF00728">
    <property type="entry name" value="Glyco_hydro_20"/>
    <property type="match status" value="1"/>
</dbReference>
<reference evidence="8" key="1">
    <citation type="submission" date="2020-06" db="EMBL/GenBank/DDBJ databases">
        <title>Draft genome of Bugula neritina, a colonial animal packing powerful symbionts and potential medicines.</title>
        <authorList>
            <person name="Rayko M."/>
        </authorList>
    </citation>
    <scope>NUCLEOTIDE SEQUENCE [LARGE SCALE GENOMIC DNA]</scope>
    <source>
        <strain evidence="8">Kwan_BN1</strain>
    </source>
</reference>
<dbReference type="GO" id="GO:0030247">
    <property type="term" value="F:polysaccharide binding"/>
    <property type="evidence" value="ECO:0007669"/>
    <property type="project" value="InterPro"/>
</dbReference>
<evidence type="ECO:0000256" key="5">
    <source>
        <dbReference type="ARBA" id="ARBA00033000"/>
    </source>
</evidence>
<dbReference type="Pfam" id="PF03173">
    <property type="entry name" value="CHB_HEX"/>
    <property type="match status" value="1"/>
</dbReference>
<feature type="transmembrane region" description="Helical" evidence="6">
    <location>
        <begin position="91"/>
        <end position="111"/>
    </location>
</feature>
<keyword evidence="4" id="KW-0378">Hydrolase</keyword>
<dbReference type="GO" id="GO:0005975">
    <property type="term" value="P:carbohydrate metabolic process"/>
    <property type="evidence" value="ECO:0007669"/>
    <property type="project" value="InterPro"/>
</dbReference>